<sequence length="431" mass="49028">MADLDPAAIEALVALHELLLDLHQKFCFPAMEHLQEVEDHRVKSTPIPSPEACDDYRREVVDAWRKCSNAMMGIQRRIRAEPTAVDVLRGVNDDLRHFETEALPKLQEWMFESSRVALGESIKRSHTRVWQYLKDYGEDHLRAYCDAHGGVWGPEWIDQQRERLIKAQMVDKAPADTMSYSEFWAALCEMEGDDAKKVHHVLTKTEKHPNSPSGNLSFIEWVGSEIRDQAEAVGNYSRESITHHLPSIRREEAVYRLVRLSQSLGLPSSLVSDVDAALRRELTVDTVQQVHELLAPALRQLREGYEERQRPTAARAPVDAVRTEEIEAPSTTPAVPLTVEQLEIDTPKLDTRSDAWIRATDRRMRKEATVESLKAMRNALTNGAMKTEDGLFGVDKSGRYWRKDNATSTAVYYWAETLKGQSLKTEDSEKG</sequence>
<comment type="caution">
    <text evidence="2">The sequence shown here is derived from an EMBL/GenBank/DDBJ whole genome shotgun (WGS) entry which is preliminary data.</text>
</comment>
<gene>
    <name evidence="2" type="ORF">NG895_09495</name>
</gene>
<accession>A0A9X2JFX2</accession>
<feature type="region of interest" description="Disordered" evidence="1">
    <location>
        <begin position="305"/>
        <end position="330"/>
    </location>
</feature>
<protein>
    <submittedName>
        <fullName evidence="2">Uncharacterized protein</fullName>
    </submittedName>
</protein>
<reference evidence="2" key="1">
    <citation type="submission" date="2022-06" db="EMBL/GenBank/DDBJ databases">
        <title>Aeoliella straminimaris, a novel planctomycete from sediments.</title>
        <authorList>
            <person name="Vitorino I.R."/>
            <person name="Lage O.M."/>
        </authorList>
    </citation>
    <scope>NUCLEOTIDE SEQUENCE</scope>
    <source>
        <strain evidence="2">ICT_H6.2</strain>
    </source>
</reference>
<evidence type="ECO:0000256" key="1">
    <source>
        <dbReference type="SAM" id="MobiDB-lite"/>
    </source>
</evidence>
<evidence type="ECO:0000313" key="3">
    <source>
        <dbReference type="Proteomes" id="UP001155241"/>
    </source>
</evidence>
<organism evidence="2 3">
    <name type="scientific">Aeoliella straminimaris</name>
    <dbReference type="NCBI Taxonomy" id="2954799"/>
    <lineage>
        <taxon>Bacteria</taxon>
        <taxon>Pseudomonadati</taxon>
        <taxon>Planctomycetota</taxon>
        <taxon>Planctomycetia</taxon>
        <taxon>Pirellulales</taxon>
        <taxon>Lacipirellulaceae</taxon>
        <taxon>Aeoliella</taxon>
    </lineage>
</organism>
<dbReference type="AlphaFoldDB" id="A0A9X2JFX2"/>
<dbReference type="Proteomes" id="UP001155241">
    <property type="component" value="Unassembled WGS sequence"/>
</dbReference>
<dbReference type="RefSeq" id="WP_252852247.1">
    <property type="nucleotide sequence ID" value="NZ_JAMXLR010000036.1"/>
</dbReference>
<evidence type="ECO:0000313" key="2">
    <source>
        <dbReference type="EMBL" id="MCO6044141.1"/>
    </source>
</evidence>
<proteinExistence type="predicted"/>
<keyword evidence="3" id="KW-1185">Reference proteome</keyword>
<name>A0A9X2JFX2_9BACT</name>
<dbReference type="EMBL" id="JAMXLR010000036">
    <property type="protein sequence ID" value="MCO6044141.1"/>
    <property type="molecule type" value="Genomic_DNA"/>
</dbReference>